<evidence type="ECO:0000256" key="2">
    <source>
        <dbReference type="ARBA" id="ARBA00025626"/>
    </source>
</evidence>
<sequence>MSNISKNQLKHITLTIIFKASALNRDEKIGGNILSIKKLKQGNKIVSFIGKPAIRHYLFETLVKSCGWKESTVIKKEEVIQFDITKDDILTSPELDAFGYMYTIGKQSSITRKSPVGITKAIGLDPYEGDMAFYANHDLVNRGIRQGLDVTPDLYNKEEHHSFYKVSFTIDIDVLGKDEWIINEEPKFNNGTIEIVLPDQNRKEIRDVGLMNSEDNKYKVENGTIKWTKIYDNKYKITFEVNEEEKKNRVIQILNAIKNGFYAQSSNESNTIVPLFLIAGYVKVPSPIFHSYLDISPLEGKTHRVIGVFDALRNGWIEEKVFLMDSEKVRVERKEELINKINELNSKVKITENWDDFLRELNDFSNKERED</sequence>
<accession>A0A162MU20</accession>
<dbReference type="Proteomes" id="UP000075737">
    <property type="component" value="Unassembled WGS sequence"/>
</dbReference>
<evidence type="ECO:0000313" key="3">
    <source>
        <dbReference type="EMBL" id="KYO67336.1"/>
    </source>
</evidence>
<dbReference type="OrthoDB" id="9781560at2"/>
<dbReference type="RefSeq" id="WP_068747790.1">
    <property type="nucleotide sequence ID" value="NZ_LOHZ01000022.1"/>
</dbReference>
<comment type="function">
    <text evidence="2">CRISPR (clustered regularly interspaced short palindromic repeat) is an adaptive immune system that provides protection against mobile genetic elements (viruses, transposable elements and conjugative plasmids). CRISPR clusters contain spacers, sequences complementary to antecedent mobile elements, and target invading nucleic acids. CRISPR clusters are transcribed and processed into CRISPR RNA (crRNA).</text>
</comment>
<evidence type="ECO:0000256" key="1">
    <source>
        <dbReference type="ARBA" id="ARBA00023118"/>
    </source>
</evidence>
<evidence type="ECO:0008006" key="5">
    <source>
        <dbReference type="Google" id="ProtNLM"/>
    </source>
</evidence>
<dbReference type="InterPro" id="IPR010154">
    <property type="entry name" value="CRISPR-assoc_Cas7/Cst2/DevR"/>
</dbReference>
<dbReference type="EMBL" id="LOHZ01000022">
    <property type="protein sequence ID" value="KYO67336.1"/>
    <property type="molecule type" value="Genomic_DNA"/>
</dbReference>
<name>A0A162MU20_9FIRM</name>
<dbReference type="AlphaFoldDB" id="A0A162MU20"/>
<organism evidence="3 4">
    <name type="scientific">Thermovenabulum gondwanense</name>
    <dbReference type="NCBI Taxonomy" id="520767"/>
    <lineage>
        <taxon>Bacteria</taxon>
        <taxon>Bacillati</taxon>
        <taxon>Bacillota</taxon>
        <taxon>Clostridia</taxon>
        <taxon>Thermosediminibacterales</taxon>
        <taxon>Thermosediminibacteraceae</taxon>
        <taxon>Thermovenabulum</taxon>
    </lineage>
</organism>
<dbReference type="GO" id="GO:0051607">
    <property type="term" value="P:defense response to virus"/>
    <property type="evidence" value="ECO:0007669"/>
    <property type="project" value="UniProtKB-KW"/>
</dbReference>
<evidence type="ECO:0000313" key="4">
    <source>
        <dbReference type="Proteomes" id="UP000075737"/>
    </source>
</evidence>
<protein>
    <recommendedName>
        <fullName evidence="5">Type I-B CRISPR-associated protein Cas7/Cst2/DevR</fullName>
    </recommendedName>
</protein>
<gene>
    <name evidence="3" type="ORF">ATZ99_06220</name>
</gene>
<reference evidence="3 4" key="1">
    <citation type="submission" date="2015-12" db="EMBL/GenBank/DDBJ databases">
        <title>Draft genome of Thermovenabulum gondwanense isolated from a red thermophilic microbial mat colonisisng an outflow channel of a bore well.</title>
        <authorList>
            <person name="Patel B.K."/>
        </authorList>
    </citation>
    <scope>NUCLEOTIDE SEQUENCE [LARGE SCALE GENOMIC DNA]</scope>
    <source>
        <strain evidence="3 4">R270</strain>
    </source>
</reference>
<dbReference type="NCBIfam" id="TIGR02585">
    <property type="entry name" value="cas_Cst2_DevR"/>
    <property type="match status" value="1"/>
</dbReference>
<dbReference type="PATRIC" id="fig|520767.4.peg.709"/>
<comment type="caution">
    <text evidence="3">The sequence shown here is derived from an EMBL/GenBank/DDBJ whole genome shotgun (WGS) entry which is preliminary data.</text>
</comment>
<dbReference type="STRING" id="520767.ATZ99_06220"/>
<dbReference type="InterPro" id="IPR013414">
    <property type="entry name" value="Cas7/Cst2/DevR_sub_I-B/Tneap"/>
</dbReference>
<proteinExistence type="predicted"/>
<dbReference type="NCBIfam" id="TIGR01875">
    <property type="entry name" value="cas_MJ0381"/>
    <property type="match status" value="1"/>
</dbReference>
<keyword evidence="4" id="KW-1185">Reference proteome</keyword>
<keyword evidence="1" id="KW-0051">Antiviral defense</keyword>
<dbReference type="Pfam" id="PF01905">
    <property type="entry name" value="DevR"/>
    <property type="match status" value="1"/>
</dbReference>